<sequence>MSNEKYLKHIPNAITIFRLLLIFPMIFLIANGNSFHFAFFYLAARLLDSVDGYLARKYNWVSELGSKLDSYADIIIDVVGFSGFFLIKPELFTDNVWLWVIPFGMLFLSWFVSYVISKRLIILHLYTNKFFGLCFTSYLLLASVGYEIKTLLFLSAISGTAMALEQIAIFIKTRGNVNLETVSVFKIKT</sequence>
<keyword evidence="9" id="KW-0594">Phospholipid biosynthesis</keyword>
<evidence type="ECO:0000256" key="6">
    <source>
        <dbReference type="ARBA" id="ARBA00022989"/>
    </source>
</evidence>
<dbReference type="PROSITE" id="PS00379">
    <property type="entry name" value="CDP_ALCOHOL_P_TRANSF"/>
    <property type="match status" value="1"/>
</dbReference>
<dbReference type="InterPro" id="IPR043130">
    <property type="entry name" value="CDP-OH_PTrfase_TM_dom"/>
</dbReference>
<evidence type="ECO:0000256" key="11">
    <source>
        <dbReference type="RuleBase" id="RU003750"/>
    </source>
</evidence>
<protein>
    <submittedName>
        <fullName evidence="13">CDP-alcohol phosphatidyltransferase family protein</fullName>
    </submittedName>
</protein>
<keyword evidence="7" id="KW-0443">Lipid metabolism</keyword>
<keyword evidence="10" id="KW-1208">Phospholipid metabolism</keyword>
<evidence type="ECO:0000256" key="5">
    <source>
        <dbReference type="ARBA" id="ARBA00022692"/>
    </source>
</evidence>
<evidence type="ECO:0000313" key="13">
    <source>
        <dbReference type="EMBL" id="RJR27000.1"/>
    </source>
</evidence>
<dbReference type="Pfam" id="PF01066">
    <property type="entry name" value="CDP-OH_P_transf"/>
    <property type="match status" value="1"/>
</dbReference>
<comment type="subcellular location">
    <subcellularLocation>
        <location evidence="1">Membrane</location>
        <topology evidence="1">Multi-pass membrane protein</topology>
    </subcellularLocation>
</comment>
<keyword evidence="6 12" id="KW-1133">Transmembrane helix</keyword>
<gene>
    <name evidence="13" type="ORF">C4561_04460</name>
</gene>
<reference evidence="13 14" key="1">
    <citation type="journal article" date="2017" name="ISME J.">
        <title>Energy and carbon metabolisms in a deep terrestrial subsurface fluid microbial community.</title>
        <authorList>
            <person name="Momper L."/>
            <person name="Jungbluth S.P."/>
            <person name="Lee M.D."/>
            <person name="Amend J.P."/>
        </authorList>
    </citation>
    <scope>NUCLEOTIDE SEQUENCE [LARGE SCALE GENOMIC DNA]</scope>
    <source>
        <strain evidence="13">SURF_46</strain>
    </source>
</reference>
<dbReference type="Gene3D" id="1.20.120.1760">
    <property type="match status" value="1"/>
</dbReference>
<keyword evidence="3" id="KW-0444">Lipid biosynthesis</keyword>
<dbReference type="Proteomes" id="UP000265540">
    <property type="component" value="Unassembled WGS sequence"/>
</dbReference>
<proteinExistence type="inferred from homology"/>
<dbReference type="PANTHER" id="PTHR14269">
    <property type="entry name" value="CDP-DIACYLGLYCEROL--GLYCEROL-3-PHOSPHATE 3-PHOSPHATIDYLTRANSFERASE-RELATED"/>
    <property type="match status" value="1"/>
</dbReference>
<feature type="transmembrane region" description="Helical" evidence="12">
    <location>
        <begin position="20"/>
        <end position="44"/>
    </location>
</feature>
<evidence type="ECO:0000256" key="4">
    <source>
        <dbReference type="ARBA" id="ARBA00022679"/>
    </source>
</evidence>
<evidence type="ECO:0000256" key="9">
    <source>
        <dbReference type="ARBA" id="ARBA00023209"/>
    </source>
</evidence>
<feature type="transmembrane region" description="Helical" evidence="12">
    <location>
        <begin position="96"/>
        <end position="116"/>
    </location>
</feature>
<dbReference type="InterPro" id="IPR000462">
    <property type="entry name" value="CDP-OH_P_trans"/>
</dbReference>
<dbReference type="InterPro" id="IPR048254">
    <property type="entry name" value="CDP_ALCOHOL_P_TRANSF_CS"/>
</dbReference>
<dbReference type="AlphaFoldDB" id="A0A3A4ZK01"/>
<organism evidence="13 14">
    <name type="scientific">candidate division WWE3 bacterium</name>
    <dbReference type="NCBI Taxonomy" id="2053526"/>
    <lineage>
        <taxon>Bacteria</taxon>
        <taxon>Katanobacteria</taxon>
    </lineage>
</organism>
<evidence type="ECO:0000256" key="2">
    <source>
        <dbReference type="ARBA" id="ARBA00010441"/>
    </source>
</evidence>
<comment type="similarity">
    <text evidence="2 11">Belongs to the CDP-alcohol phosphatidyltransferase class-I family.</text>
</comment>
<keyword evidence="4 11" id="KW-0808">Transferase</keyword>
<dbReference type="EMBL" id="QZJF01000017">
    <property type="protein sequence ID" value="RJR27000.1"/>
    <property type="molecule type" value="Genomic_DNA"/>
</dbReference>
<evidence type="ECO:0000256" key="1">
    <source>
        <dbReference type="ARBA" id="ARBA00004141"/>
    </source>
</evidence>
<evidence type="ECO:0000256" key="7">
    <source>
        <dbReference type="ARBA" id="ARBA00023098"/>
    </source>
</evidence>
<dbReference type="GO" id="GO:0016780">
    <property type="term" value="F:phosphotransferase activity, for other substituted phosphate groups"/>
    <property type="evidence" value="ECO:0007669"/>
    <property type="project" value="InterPro"/>
</dbReference>
<dbReference type="InterPro" id="IPR050324">
    <property type="entry name" value="CDP-alcohol_PTase-I"/>
</dbReference>
<evidence type="ECO:0000256" key="8">
    <source>
        <dbReference type="ARBA" id="ARBA00023136"/>
    </source>
</evidence>
<dbReference type="GO" id="GO:0008654">
    <property type="term" value="P:phospholipid biosynthetic process"/>
    <property type="evidence" value="ECO:0007669"/>
    <property type="project" value="UniProtKB-KW"/>
</dbReference>
<keyword evidence="8 12" id="KW-0472">Membrane</keyword>
<name>A0A3A4ZK01_UNCKA</name>
<evidence type="ECO:0000313" key="14">
    <source>
        <dbReference type="Proteomes" id="UP000265540"/>
    </source>
</evidence>
<feature type="transmembrane region" description="Helical" evidence="12">
    <location>
        <begin position="152"/>
        <end position="171"/>
    </location>
</feature>
<evidence type="ECO:0000256" key="3">
    <source>
        <dbReference type="ARBA" id="ARBA00022516"/>
    </source>
</evidence>
<evidence type="ECO:0000256" key="12">
    <source>
        <dbReference type="SAM" id="Phobius"/>
    </source>
</evidence>
<accession>A0A3A4ZK01</accession>
<keyword evidence="5 12" id="KW-0812">Transmembrane</keyword>
<feature type="transmembrane region" description="Helical" evidence="12">
    <location>
        <begin position="128"/>
        <end position="146"/>
    </location>
</feature>
<evidence type="ECO:0000256" key="10">
    <source>
        <dbReference type="ARBA" id="ARBA00023264"/>
    </source>
</evidence>
<comment type="caution">
    <text evidence="13">The sequence shown here is derived from an EMBL/GenBank/DDBJ whole genome shotgun (WGS) entry which is preliminary data.</text>
</comment>
<dbReference type="GO" id="GO:0016020">
    <property type="term" value="C:membrane"/>
    <property type="evidence" value="ECO:0007669"/>
    <property type="project" value="UniProtKB-SubCell"/>
</dbReference>